<evidence type="ECO:0000313" key="10">
    <source>
        <dbReference type="EMBL" id="MBE7525694.1"/>
    </source>
</evidence>
<dbReference type="GO" id="GO:0004347">
    <property type="term" value="F:glucose-6-phosphate isomerase activity"/>
    <property type="evidence" value="ECO:0007669"/>
    <property type="project" value="UniProtKB-UniRule"/>
</dbReference>
<comment type="function">
    <text evidence="8">Catalyzes the reversible isomerization of glucose-6-phosphate to fructose-6-phosphate.</text>
</comment>
<evidence type="ECO:0000313" key="11">
    <source>
        <dbReference type="Proteomes" id="UP000710385"/>
    </source>
</evidence>
<dbReference type="InterPro" id="IPR018189">
    <property type="entry name" value="Phosphoglucose_isomerase_CS"/>
</dbReference>
<name>A0A928TR65_UNCKA</name>
<evidence type="ECO:0000256" key="7">
    <source>
        <dbReference type="ARBA" id="ARBA00029321"/>
    </source>
</evidence>
<reference evidence="10" key="1">
    <citation type="submission" date="2020-05" db="EMBL/GenBank/DDBJ databases">
        <title>High-Quality Genomes of Partial-Nitritation/Anammox System by Hierarchical Clustering Based Hybrid Assembly.</title>
        <authorList>
            <person name="Liu L."/>
            <person name="Wang Y."/>
            <person name="Che Y."/>
            <person name="Chen Y."/>
            <person name="Xia Y."/>
            <person name="Luo R."/>
            <person name="Cheng S.H."/>
            <person name="Zheng C."/>
            <person name="Zhang T."/>
        </authorList>
    </citation>
    <scope>NUCLEOTIDE SEQUENCE</scope>
    <source>
        <strain evidence="10">H1_PAT1</strain>
    </source>
</reference>
<keyword evidence="3 8" id="KW-0312">Gluconeogenesis</keyword>
<dbReference type="Proteomes" id="UP000710385">
    <property type="component" value="Unassembled WGS sequence"/>
</dbReference>
<evidence type="ECO:0000256" key="2">
    <source>
        <dbReference type="ARBA" id="ARBA00006604"/>
    </source>
</evidence>
<feature type="active site" description="Proton donor" evidence="8">
    <location>
        <position position="291"/>
    </location>
</feature>
<dbReference type="PANTHER" id="PTHR11469:SF1">
    <property type="entry name" value="GLUCOSE-6-PHOSPHATE ISOMERASE"/>
    <property type="match status" value="1"/>
</dbReference>
<dbReference type="CDD" id="cd05015">
    <property type="entry name" value="SIS_PGI_1"/>
    <property type="match status" value="1"/>
</dbReference>
<evidence type="ECO:0000256" key="6">
    <source>
        <dbReference type="ARBA" id="ARBA00023235"/>
    </source>
</evidence>
<dbReference type="PROSITE" id="PS00765">
    <property type="entry name" value="P_GLUCOSE_ISOMERASE_1"/>
    <property type="match status" value="1"/>
</dbReference>
<dbReference type="GO" id="GO:0005829">
    <property type="term" value="C:cytosol"/>
    <property type="evidence" value="ECO:0007669"/>
    <property type="project" value="TreeGrafter"/>
</dbReference>
<organism evidence="10 11">
    <name type="scientific">candidate division WWE3 bacterium</name>
    <dbReference type="NCBI Taxonomy" id="2053526"/>
    <lineage>
        <taxon>Bacteria</taxon>
        <taxon>Katanobacteria</taxon>
    </lineage>
</organism>
<dbReference type="GO" id="GO:0048029">
    <property type="term" value="F:monosaccharide binding"/>
    <property type="evidence" value="ECO:0007669"/>
    <property type="project" value="TreeGrafter"/>
</dbReference>
<dbReference type="Gene3D" id="3.40.50.10490">
    <property type="entry name" value="Glucose-6-phosphate isomerase like protein, domain 1"/>
    <property type="match status" value="2"/>
</dbReference>
<dbReference type="InterPro" id="IPR046348">
    <property type="entry name" value="SIS_dom_sf"/>
</dbReference>
<comment type="subcellular location">
    <subcellularLocation>
        <location evidence="8">Cytoplasm</location>
    </subcellularLocation>
</comment>
<keyword evidence="4 8" id="KW-0963">Cytoplasm</keyword>
<comment type="pathway">
    <text evidence="1 8 9">Carbohydrate degradation; glycolysis; D-glyceraldehyde 3-phosphate and glycerone phosphate from D-glucose: step 2/4.</text>
</comment>
<dbReference type="PANTHER" id="PTHR11469">
    <property type="entry name" value="GLUCOSE-6-PHOSPHATE ISOMERASE"/>
    <property type="match status" value="1"/>
</dbReference>
<dbReference type="SUPFAM" id="SSF53697">
    <property type="entry name" value="SIS domain"/>
    <property type="match status" value="1"/>
</dbReference>
<dbReference type="PRINTS" id="PR00662">
    <property type="entry name" value="G6PISOMERASE"/>
</dbReference>
<keyword evidence="5 8" id="KW-0324">Glycolysis</keyword>
<evidence type="ECO:0000256" key="1">
    <source>
        <dbReference type="ARBA" id="ARBA00004926"/>
    </source>
</evidence>
<dbReference type="PROSITE" id="PS51463">
    <property type="entry name" value="P_GLUCOSE_ISOMERASE_3"/>
    <property type="match status" value="1"/>
</dbReference>
<feature type="active site" evidence="8">
    <location>
        <position position="320"/>
    </location>
</feature>
<evidence type="ECO:0000256" key="3">
    <source>
        <dbReference type="ARBA" id="ARBA00022432"/>
    </source>
</evidence>
<dbReference type="EC" id="5.3.1.9" evidence="8"/>
<comment type="caution">
    <text evidence="10">The sequence shown here is derived from an EMBL/GenBank/DDBJ whole genome shotgun (WGS) entry which is preliminary data.</text>
</comment>
<dbReference type="InterPro" id="IPR035476">
    <property type="entry name" value="SIS_PGI_1"/>
</dbReference>
<dbReference type="GO" id="GO:0006094">
    <property type="term" value="P:gluconeogenesis"/>
    <property type="evidence" value="ECO:0007669"/>
    <property type="project" value="UniProtKB-UniRule"/>
</dbReference>
<dbReference type="GO" id="GO:0051156">
    <property type="term" value="P:glucose 6-phosphate metabolic process"/>
    <property type="evidence" value="ECO:0007669"/>
    <property type="project" value="TreeGrafter"/>
</dbReference>
<dbReference type="GO" id="GO:0006096">
    <property type="term" value="P:glycolytic process"/>
    <property type="evidence" value="ECO:0007669"/>
    <property type="project" value="UniProtKB-UniRule"/>
</dbReference>
<dbReference type="HAMAP" id="MF_00473">
    <property type="entry name" value="G6P_isomerase"/>
    <property type="match status" value="1"/>
</dbReference>
<feature type="active site" evidence="8">
    <location>
        <position position="434"/>
    </location>
</feature>
<evidence type="ECO:0000256" key="8">
    <source>
        <dbReference type="HAMAP-Rule" id="MF_00473"/>
    </source>
</evidence>
<evidence type="ECO:0000256" key="4">
    <source>
        <dbReference type="ARBA" id="ARBA00022490"/>
    </source>
</evidence>
<dbReference type="InterPro" id="IPR001672">
    <property type="entry name" value="G6P_Isomerase"/>
</dbReference>
<dbReference type="AlphaFoldDB" id="A0A928TR65"/>
<accession>A0A928TR65</accession>
<evidence type="ECO:0000256" key="5">
    <source>
        <dbReference type="ARBA" id="ARBA00023152"/>
    </source>
</evidence>
<sequence length="447" mass="50148">MKTFPLTYDHANMHAKRSGRFAVHPSEWARITPRLREARKEVQKLARSEERGFLSLPFDRSLEKQCNSLSATLRRSFSDIVVLGVGGSDLGARALFQALEPAYRERARKRLHLHFAGSSTDPDELYRLLHSLDLKRTCVNVISKSGSTLETMTAFLVFRKALIDAVGRKNASSHIIATTDPEEGTLRDIARREGYTTLPIPANVGGRFSVLSAVGLLPAAAAGYRIADILSGARLILDRFHEESVGNSEILAYAGLHVLGMERRKQCIHVLMPYSVRLESFAKWVRQLVAESLGKKQNRRGDVIYAGPTPVVSIGPEDQHSQLQLYSEGPFDKIITFLETKRFDHALRTPMCDDAVQELAAFGGKRFQDLIHLERYATAESLRRDGRPNGTLLIDRIDERSLGALFMYFEIAVSIMGELMNVYAYTQPGVEASKRIMKEGMKRRNMV</sequence>
<dbReference type="Pfam" id="PF00342">
    <property type="entry name" value="PGI"/>
    <property type="match status" value="1"/>
</dbReference>
<dbReference type="EMBL" id="JABTTY010000001">
    <property type="protein sequence ID" value="MBE7525694.1"/>
    <property type="molecule type" value="Genomic_DNA"/>
</dbReference>
<comment type="catalytic activity">
    <reaction evidence="7 8 9">
        <text>alpha-D-glucose 6-phosphate = beta-D-fructose 6-phosphate</text>
        <dbReference type="Rhea" id="RHEA:11816"/>
        <dbReference type="ChEBI" id="CHEBI:57634"/>
        <dbReference type="ChEBI" id="CHEBI:58225"/>
        <dbReference type="EC" id="5.3.1.9"/>
    </reaction>
</comment>
<comment type="pathway">
    <text evidence="8">Carbohydrate biosynthesis; gluconeogenesis.</text>
</comment>
<protein>
    <recommendedName>
        <fullName evidence="8">Glucose-6-phosphate isomerase</fullName>
        <shortName evidence="8">GPI</shortName>
        <ecNumber evidence="8">5.3.1.9</ecNumber>
    </recommendedName>
    <alternativeName>
        <fullName evidence="8">Phosphoglucose isomerase</fullName>
        <shortName evidence="8">PGI</shortName>
    </alternativeName>
    <alternativeName>
        <fullName evidence="8">Phosphohexose isomerase</fullName>
        <shortName evidence="8">PHI</shortName>
    </alternativeName>
</protein>
<comment type="similarity">
    <text evidence="2 8 9">Belongs to the GPI family.</text>
</comment>
<dbReference type="GO" id="GO:0097367">
    <property type="term" value="F:carbohydrate derivative binding"/>
    <property type="evidence" value="ECO:0007669"/>
    <property type="project" value="InterPro"/>
</dbReference>
<evidence type="ECO:0000256" key="9">
    <source>
        <dbReference type="RuleBase" id="RU000612"/>
    </source>
</evidence>
<keyword evidence="6 8" id="KW-0413">Isomerase</keyword>
<proteinExistence type="inferred from homology"/>
<gene>
    <name evidence="8" type="primary">pgi</name>
    <name evidence="10" type="ORF">HS096_04905</name>
</gene>
<dbReference type="PROSITE" id="PS00174">
    <property type="entry name" value="P_GLUCOSE_ISOMERASE_2"/>
    <property type="match status" value="1"/>
</dbReference>
<dbReference type="FunFam" id="3.40.50.10490:FF:000016">
    <property type="entry name" value="Glucose-6-phosphate isomerase"/>
    <property type="match status" value="1"/>
</dbReference>